<dbReference type="InterPro" id="IPR002300">
    <property type="entry name" value="aa-tRNA-synth_Ia"/>
</dbReference>
<evidence type="ECO:0000256" key="9">
    <source>
        <dbReference type="ARBA" id="ARBA00022917"/>
    </source>
</evidence>
<keyword evidence="10 13" id="KW-0030">Aminoacyl-tRNA synthetase</keyword>
<dbReference type="AlphaFoldDB" id="A0A0X8FE07"/>
<dbReference type="EMBL" id="CP065662">
    <property type="protein sequence ID" value="QPS01140.1"/>
    <property type="molecule type" value="Genomic_DNA"/>
</dbReference>
<feature type="region of interest" description="Disordered" evidence="14">
    <location>
        <begin position="1"/>
        <end position="34"/>
    </location>
</feature>
<feature type="binding site" evidence="13">
    <location>
        <position position="887"/>
    </location>
    <ligand>
        <name>Zn(2+)</name>
        <dbReference type="ChEBI" id="CHEBI:29105"/>
    </ligand>
</feature>
<dbReference type="FunFam" id="1.10.10.830:FF:000001">
    <property type="entry name" value="Isoleucine--tRNA ligase"/>
    <property type="match status" value="1"/>
</dbReference>
<keyword evidence="8 13" id="KW-0067">ATP-binding</keyword>
<feature type="binding site" evidence="13">
    <location>
        <position position="907"/>
    </location>
    <ligand>
        <name>Zn(2+)</name>
        <dbReference type="ChEBI" id="CHEBI:29105"/>
    </ligand>
</feature>
<evidence type="ECO:0000256" key="14">
    <source>
        <dbReference type="SAM" id="MobiDB-lite"/>
    </source>
</evidence>
<feature type="domain" description="Methionyl/Valyl/Leucyl/Isoleucyl-tRNA synthetase anticodon-binding" evidence="16">
    <location>
        <begin position="677"/>
        <end position="830"/>
    </location>
</feature>
<evidence type="ECO:0000313" key="19">
    <source>
        <dbReference type="Proteomes" id="UP000594771"/>
    </source>
</evidence>
<keyword evidence="13" id="KW-0479">Metal-binding</keyword>
<evidence type="ECO:0000313" key="17">
    <source>
        <dbReference type="EMBL" id="MCY3053059.1"/>
    </source>
</evidence>
<dbReference type="InterPro" id="IPR050081">
    <property type="entry name" value="Ile-tRNA_ligase"/>
</dbReference>
<dbReference type="PRINTS" id="PR00984">
    <property type="entry name" value="TRNASYNTHILE"/>
</dbReference>
<evidence type="ECO:0000259" key="16">
    <source>
        <dbReference type="Pfam" id="PF08264"/>
    </source>
</evidence>
<keyword evidence="4 13" id="KW-0963">Cytoplasm</keyword>
<dbReference type="Gene3D" id="1.10.730.20">
    <property type="match status" value="1"/>
</dbReference>
<reference evidence="18 19" key="1">
    <citation type="submission" date="2020-12" db="EMBL/GenBank/DDBJ databases">
        <title>FDA dAtabase for Regulatory Grade micrObial Sequences (FDA-ARGOS): Supporting development and validation of Infectious Disease Dx tests.</title>
        <authorList>
            <person name="Sproer C."/>
            <person name="Gronow S."/>
            <person name="Severitt S."/>
            <person name="Schroder I."/>
            <person name="Tallon L."/>
            <person name="Sadzewicz L."/>
            <person name="Zhao X."/>
            <person name="Boylan J."/>
            <person name="Ott S."/>
            <person name="Bowen H."/>
            <person name="Vavikolanu K."/>
            <person name="Mehta A."/>
            <person name="Aluvathingal J."/>
            <person name="Nadendla S."/>
            <person name="Lowell S."/>
            <person name="Myers T."/>
            <person name="Yan Y."/>
            <person name="Sichtig H."/>
        </authorList>
    </citation>
    <scope>NUCLEOTIDE SEQUENCE [LARGE SCALE GENOMIC DNA]</scope>
    <source>
        <strain evidence="18 19">FDAARGOS_911</strain>
    </source>
</reference>
<keyword evidence="20" id="KW-1185">Reference proteome</keyword>
<keyword evidence="7 13" id="KW-0862">Zinc</keyword>
<evidence type="ECO:0000256" key="3">
    <source>
        <dbReference type="ARBA" id="ARBA00011245"/>
    </source>
</evidence>
<dbReference type="PANTHER" id="PTHR42765">
    <property type="entry name" value="SOLEUCYL-TRNA SYNTHETASE"/>
    <property type="match status" value="1"/>
</dbReference>
<keyword evidence="6 13" id="KW-0547">Nucleotide-binding</keyword>
<dbReference type="Gene3D" id="1.10.10.830">
    <property type="entry name" value="Ile-tRNA synthetase CP2 domain-like"/>
    <property type="match status" value="1"/>
</dbReference>
<evidence type="ECO:0000256" key="6">
    <source>
        <dbReference type="ARBA" id="ARBA00022741"/>
    </source>
</evidence>
<evidence type="ECO:0000259" key="15">
    <source>
        <dbReference type="Pfam" id="PF00133"/>
    </source>
</evidence>
<dbReference type="RefSeq" id="WP_060778004.1">
    <property type="nucleotide sequence ID" value="NZ_CAJHLF010000003.1"/>
</dbReference>
<dbReference type="InterPro" id="IPR014729">
    <property type="entry name" value="Rossmann-like_a/b/a_fold"/>
</dbReference>
<dbReference type="GO" id="GO:0008270">
    <property type="term" value="F:zinc ion binding"/>
    <property type="evidence" value="ECO:0007669"/>
    <property type="project" value="UniProtKB-UniRule"/>
</dbReference>
<evidence type="ECO:0000256" key="2">
    <source>
        <dbReference type="ARBA" id="ARBA00006887"/>
    </source>
</evidence>
<feature type="domain" description="Aminoacyl-tRNA synthetase class Ia" evidence="15">
    <location>
        <begin position="27"/>
        <end position="632"/>
    </location>
</feature>
<dbReference type="GeneID" id="35768409"/>
<dbReference type="HAMAP" id="MF_02002">
    <property type="entry name" value="Ile_tRNA_synth_type1"/>
    <property type="match status" value="1"/>
</dbReference>
<dbReference type="Proteomes" id="UP000594771">
    <property type="component" value="Chromosome"/>
</dbReference>
<dbReference type="PROSITE" id="PS00178">
    <property type="entry name" value="AA_TRNA_LIGASE_I"/>
    <property type="match status" value="1"/>
</dbReference>
<evidence type="ECO:0000256" key="1">
    <source>
        <dbReference type="ARBA" id="ARBA00004496"/>
    </source>
</evidence>
<dbReference type="GO" id="GO:0006428">
    <property type="term" value="P:isoleucyl-tRNA aminoacylation"/>
    <property type="evidence" value="ECO:0007669"/>
    <property type="project" value="UniProtKB-UniRule"/>
</dbReference>
<gene>
    <name evidence="13 18" type="primary">ileS</name>
    <name evidence="18" type="ORF">I6G68_07175</name>
    <name evidence="17" type="ORF">ODY43_03565</name>
</gene>
<feature type="compositionally biased region" description="Basic and acidic residues" evidence="14">
    <location>
        <begin position="21"/>
        <end position="34"/>
    </location>
</feature>
<dbReference type="FunFam" id="3.90.740.10:FF:000006">
    <property type="entry name" value="Isoleucine--tRNA ligase"/>
    <property type="match status" value="1"/>
</dbReference>
<evidence type="ECO:0000256" key="8">
    <source>
        <dbReference type="ARBA" id="ARBA00022840"/>
    </source>
</evidence>
<dbReference type="CDD" id="cd07960">
    <property type="entry name" value="Anticodon_Ia_Ile_BEm"/>
    <property type="match status" value="1"/>
</dbReference>
<dbReference type="InterPro" id="IPR001412">
    <property type="entry name" value="aa-tRNA-synth_I_CS"/>
</dbReference>
<reference evidence="17" key="2">
    <citation type="submission" date="2022-09" db="EMBL/GenBank/DDBJ databases">
        <title>Aerococcus urinae taxonomy study.</title>
        <authorList>
            <person name="Christensen J."/>
            <person name="Senneby E."/>
        </authorList>
    </citation>
    <scope>NUCLEOTIDE SEQUENCE</scope>
    <source>
        <strain evidence="17">NLD-066-U95</strain>
    </source>
</reference>
<dbReference type="InterPro" id="IPR002301">
    <property type="entry name" value="Ile-tRNA-ligase"/>
</dbReference>
<evidence type="ECO:0000313" key="18">
    <source>
        <dbReference type="EMBL" id="QPS01140.1"/>
    </source>
</evidence>
<dbReference type="FunFam" id="1.10.730.20:FF:000001">
    <property type="entry name" value="Isoleucine--tRNA ligase"/>
    <property type="match status" value="1"/>
</dbReference>
<feature type="binding site" evidence="13">
    <location>
        <position position="597"/>
    </location>
    <ligand>
        <name>ATP</name>
        <dbReference type="ChEBI" id="CHEBI:30616"/>
    </ligand>
</feature>
<dbReference type="InterPro" id="IPR009008">
    <property type="entry name" value="Val/Leu/Ile-tRNA-synth_edit"/>
</dbReference>
<dbReference type="Gene3D" id="3.90.740.10">
    <property type="entry name" value="Valyl/Leucyl/Isoleucyl-tRNA synthetase, editing domain"/>
    <property type="match status" value="1"/>
</dbReference>
<dbReference type="EMBL" id="JAOTML010000003">
    <property type="protein sequence ID" value="MCY3053059.1"/>
    <property type="molecule type" value="Genomic_DNA"/>
</dbReference>
<dbReference type="Gene3D" id="3.40.50.620">
    <property type="entry name" value="HUPs"/>
    <property type="match status" value="2"/>
</dbReference>
<dbReference type="InterPro" id="IPR023585">
    <property type="entry name" value="Ile-tRNA-ligase_type1"/>
</dbReference>
<comment type="function">
    <text evidence="11 13">Catalyzes the attachment of isoleucine to tRNA(Ile). As IleRS can inadvertently accommodate and process structurally similar amino acids such as valine, to avoid such errors it has two additional distinct tRNA(Ile)-dependent editing activities. One activity is designated as 'pretransfer' editing and involves the hydrolysis of activated Val-AMP. The other activity is designated 'posttransfer' editing and involves deacylation of mischarged Val-tRNA(Ile).</text>
</comment>
<feature type="binding site" evidence="13">
    <location>
        <position position="910"/>
    </location>
    <ligand>
        <name>Zn(2+)</name>
        <dbReference type="ChEBI" id="CHEBI:29105"/>
    </ligand>
</feature>
<evidence type="ECO:0000256" key="7">
    <source>
        <dbReference type="ARBA" id="ARBA00022833"/>
    </source>
</evidence>
<dbReference type="SUPFAM" id="SSF50677">
    <property type="entry name" value="ValRS/IleRS/LeuRS editing domain"/>
    <property type="match status" value="1"/>
</dbReference>
<dbReference type="Pfam" id="PF00133">
    <property type="entry name" value="tRNA-synt_1"/>
    <property type="match status" value="1"/>
</dbReference>
<feature type="short sequence motif" description="'KMSKS' region" evidence="13">
    <location>
        <begin position="594"/>
        <end position="598"/>
    </location>
</feature>
<dbReference type="InterPro" id="IPR033708">
    <property type="entry name" value="Anticodon_Ile_BEm"/>
</dbReference>
<evidence type="ECO:0000256" key="11">
    <source>
        <dbReference type="ARBA" id="ARBA00025217"/>
    </source>
</evidence>
<dbReference type="PANTHER" id="PTHR42765:SF1">
    <property type="entry name" value="ISOLEUCINE--TRNA LIGASE, MITOCHONDRIAL"/>
    <property type="match status" value="1"/>
</dbReference>
<evidence type="ECO:0000256" key="5">
    <source>
        <dbReference type="ARBA" id="ARBA00022598"/>
    </source>
</evidence>
<comment type="subunit">
    <text evidence="3 13">Monomer.</text>
</comment>
<dbReference type="SUPFAM" id="SSF52374">
    <property type="entry name" value="Nucleotidylyl transferase"/>
    <property type="match status" value="1"/>
</dbReference>
<protein>
    <recommendedName>
        <fullName evidence="13">Isoleucine--tRNA ligase</fullName>
        <ecNumber evidence="13">6.1.1.5</ecNumber>
    </recommendedName>
    <alternativeName>
        <fullName evidence="13">Isoleucyl-tRNA synthetase</fullName>
        <shortName evidence="13">IleRS</shortName>
    </alternativeName>
</protein>
<dbReference type="InterPro" id="IPR013155">
    <property type="entry name" value="M/V/L/I-tRNA-synth_anticd-bd"/>
</dbReference>
<feature type="binding site" evidence="13">
    <location>
        <position position="553"/>
    </location>
    <ligand>
        <name>L-isoleucyl-5'-AMP</name>
        <dbReference type="ChEBI" id="CHEBI:178002"/>
    </ligand>
</feature>
<accession>A0A0X8FE07</accession>
<organism evidence="18 19">
    <name type="scientific">Aerococcus urinae</name>
    <dbReference type="NCBI Taxonomy" id="1376"/>
    <lineage>
        <taxon>Bacteria</taxon>
        <taxon>Bacillati</taxon>
        <taxon>Bacillota</taxon>
        <taxon>Bacilli</taxon>
        <taxon>Lactobacillales</taxon>
        <taxon>Aerococcaceae</taxon>
        <taxon>Aerococcus</taxon>
    </lineage>
</organism>
<dbReference type="GO" id="GO:0002161">
    <property type="term" value="F:aminoacyl-tRNA deacylase activity"/>
    <property type="evidence" value="ECO:0007669"/>
    <property type="project" value="InterPro"/>
</dbReference>
<dbReference type="GO" id="GO:0000049">
    <property type="term" value="F:tRNA binding"/>
    <property type="evidence" value="ECO:0007669"/>
    <property type="project" value="InterPro"/>
</dbReference>
<dbReference type="NCBIfam" id="TIGR00392">
    <property type="entry name" value="ileS"/>
    <property type="match status" value="1"/>
</dbReference>
<proteinExistence type="inferred from homology"/>
<evidence type="ECO:0000256" key="12">
    <source>
        <dbReference type="ARBA" id="ARBA00048359"/>
    </source>
</evidence>
<comment type="cofactor">
    <cofactor evidence="13">
        <name>Zn(2+)</name>
        <dbReference type="ChEBI" id="CHEBI:29105"/>
    </cofactor>
    <text evidence="13">Binds 1 zinc ion per subunit.</text>
</comment>
<dbReference type="KEGG" id="aun:AWM73_02875"/>
<dbReference type="Proteomes" id="UP001069145">
    <property type="component" value="Unassembled WGS sequence"/>
</dbReference>
<feature type="binding site" evidence="13">
    <location>
        <position position="890"/>
    </location>
    <ligand>
        <name>Zn(2+)</name>
        <dbReference type="ChEBI" id="CHEBI:29105"/>
    </ligand>
</feature>
<dbReference type="InterPro" id="IPR009080">
    <property type="entry name" value="tRNAsynth_Ia_anticodon-bd"/>
</dbReference>
<dbReference type="GO" id="GO:0004822">
    <property type="term" value="F:isoleucine-tRNA ligase activity"/>
    <property type="evidence" value="ECO:0007669"/>
    <property type="project" value="UniProtKB-UniRule"/>
</dbReference>
<evidence type="ECO:0000313" key="20">
    <source>
        <dbReference type="Proteomes" id="UP001069145"/>
    </source>
</evidence>
<dbReference type="Pfam" id="PF08264">
    <property type="entry name" value="Anticodon_1"/>
    <property type="match status" value="1"/>
</dbReference>
<comment type="domain">
    <text evidence="13">IleRS has two distinct active sites: one for aminoacylation and one for editing. The misactivated valine is translocated from the active site to the editing site, which sterically excludes the correctly activated isoleucine. The single editing site contains two valyl binding pockets, one specific for each substrate (Val-AMP or Val-tRNA(Ile)).</text>
</comment>
<keyword evidence="9 13" id="KW-0648">Protein biosynthesis</keyword>
<name>A0A0X8FE07_9LACT</name>
<dbReference type="OrthoDB" id="9810365at2"/>
<dbReference type="CDD" id="cd00818">
    <property type="entry name" value="IleRS_core"/>
    <property type="match status" value="1"/>
</dbReference>
<comment type="similarity">
    <text evidence="2 13">Belongs to the class-I aminoacyl-tRNA synthetase family. IleS type 1 subfamily.</text>
</comment>
<dbReference type="GO" id="GO:0005524">
    <property type="term" value="F:ATP binding"/>
    <property type="evidence" value="ECO:0007669"/>
    <property type="project" value="UniProtKB-UniRule"/>
</dbReference>
<keyword evidence="5 13" id="KW-0436">Ligase</keyword>
<sequence length="927" mass="106819">MKMKDTLNLGKTKFPMRGNLPKKEPERQKEWEENQVYEKRLSQNKDNKPFVLHDGPPYANGNIHIGHALNKITKDIIVRSKNMQGYYSPYVPGWDTHGLPIEQAVTNSGVDRKSMSTAEFRQICQDYASQQIDSQRQDFKRLGGQGDWEDPYITYTKKFEAQEIRVFGEMAKKGLIYRGNKPVYWSPSSESTLAEAEIEYKDVETPSIYAAFKAKDTKGKLPEDTEFIIWTTTPWTLPASEAIAVHPQIEYSLVAVNGHHYVVASELLESLAEKFQWTDYQVEDRVLGQDLELMKANHPFYDRELLLILGDHVTTESGTGLVHTAPGHGEDDYYVGVKYGLDVLSPVDDQGCFTEEAEGLEGIFYEEGNDLVIDKMTKNGTLLKVEYFVHSYPHDWRTKKPVIFRALPQWFCSVDKIREKTLDVINNEVTWWHPSGQHRIYNMIRDRGDWVISRQRVWGVPLPIFYGEDGTPIISEETIDHVAKLFEEHGSNIWFEKEAKDLLPECYENEHSPNGEFTKENDIMDVWFDSGSSWAGVLQTRDELSYPADMYLEGSDQYRGWFNSSLLTSVAVNDHAPYKEVVSQGFVNDGEGRKMSKSLGNTVSPNDVCDQRGADILRLWVASVDSRYDVRISDDILGQVAESYRKIRNTLRFTLGNLFDFDAKENYVAYEELDSIDQYILVLLNELVDHVIDYYNHYDFNSIYQEIINFLTQVMSSFYLDYSKDVTYILLADDPKRRNMQTVMYEVLKKMTILLTPIIPHTTEEIWSYMGEAEDYVQLADFPEVENYSNAEDLKAKWEKFFNFRNDVNHSLESARNEKVIGKSLEAKVIVYAKEDSRQFLESIGEDLKTYLIVSQLDVKDYQEADDQATDYEDYAITIVPAEGKVCERCRGVYPSVGSVEEAENLCQRCAEIVLNHFPEALVKEED</sequence>
<dbReference type="GO" id="GO:0005829">
    <property type="term" value="C:cytosol"/>
    <property type="evidence" value="ECO:0007669"/>
    <property type="project" value="TreeGrafter"/>
</dbReference>
<comment type="catalytic activity">
    <reaction evidence="12 13">
        <text>tRNA(Ile) + L-isoleucine + ATP = L-isoleucyl-tRNA(Ile) + AMP + diphosphate</text>
        <dbReference type="Rhea" id="RHEA:11060"/>
        <dbReference type="Rhea" id="RHEA-COMP:9666"/>
        <dbReference type="Rhea" id="RHEA-COMP:9695"/>
        <dbReference type="ChEBI" id="CHEBI:30616"/>
        <dbReference type="ChEBI" id="CHEBI:33019"/>
        <dbReference type="ChEBI" id="CHEBI:58045"/>
        <dbReference type="ChEBI" id="CHEBI:78442"/>
        <dbReference type="ChEBI" id="CHEBI:78528"/>
        <dbReference type="ChEBI" id="CHEBI:456215"/>
        <dbReference type="EC" id="6.1.1.5"/>
    </reaction>
</comment>
<evidence type="ECO:0000256" key="13">
    <source>
        <dbReference type="HAMAP-Rule" id="MF_02002"/>
    </source>
</evidence>
<dbReference type="EC" id="6.1.1.5" evidence="13"/>
<feature type="short sequence motif" description="'HIGH' region" evidence="13">
    <location>
        <begin position="57"/>
        <end position="67"/>
    </location>
</feature>
<evidence type="ECO:0000256" key="4">
    <source>
        <dbReference type="ARBA" id="ARBA00022490"/>
    </source>
</evidence>
<comment type="subcellular location">
    <subcellularLocation>
        <location evidence="1 13">Cytoplasm</location>
    </subcellularLocation>
</comment>
<evidence type="ECO:0000256" key="10">
    <source>
        <dbReference type="ARBA" id="ARBA00023146"/>
    </source>
</evidence>
<dbReference type="FunFam" id="3.40.50.620:FF:000152">
    <property type="entry name" value="Isoleucine--tRNA ligase"/>
    <property type="match status" value="1"/>
</dbReference>
<dbReference type="SUPFAM" id="SSF47323">
    <property type="entry name" value="Anticodon-binding domain of a subclass of class I aminoacyl-tRNA synthetases"/>
    <property type="match status" value="1"/>
</dbReference>